<evidence type="ECO:0000313" key="1">
    <source>
        <dbReference type="EMBL" id="KTD06339.1"/>
    </source>
</evidence>
<dbReference type="AlphaFoldDB" id="A0A378J767"/>
<keyword evidence="3" id="KW-1185">Reference proteome</keyword>
<organism evidence="2 4">
    <name type="scientific">Legionella gratiana</name>
    <dbReference type="NCBI Taxonomy" id="45066"/>
    <lineage>
        <taxon>Bacteria</taxon>
        <taxon>Pseudomonadati</taxon>
        <taxon>Pseudomonadota</taxon>
        <taxon>Gammaproteobacteria</taxon>
        <taxon>Legionellales</taxon>
        <taxon>Legionellaceae</taxon>
        <taxon>Legionella</taxon>
    </lineage>
</organism>
<accession>A0A378J767</accession>
<dbReference type="OrthoDB" id="5649509at2"/>
<dbReference type="RefSeq" id="WP_058500091.1">
    <property type="nucleotide sequence ID" value="NZ_CAAAHW010000001.1"/>
</dbReference>
<dbReference type="EMBL" id="LNYE01000029">
    <property type="protein sequence ID" value="KTD06339.1"/>
    <property type="molecule type" value="Genomic_DNA"/>
</dbReference>
<reference evidence="2 4" key="2">
    <citation type="submission" date="2018-06" db="EMBL/GenBank/DDBJ databases">
        <authorList>
            <consortium name="Pathogen Informatics"/>
            <person name="Doyle S."/>
        </authorList>
    </citation>
    <scope>NUCLEOTIDE SEQUENCE [LARGE SCALE GENOMIC DNA]</scope>
    <source>
        <strain evidence="2 4">NCTC12388</strain>
    </source>
</reference>
<evidence type="ECO:0000313" key="4">
    <source>
        <dbReference type="Proteomes" id="UP000254476"/>
    </source>
</evidence>
<name>A0A378J767_9GAMM</name>
<proteinExistence type="predicted"/>
<protein>
    <submittedName>
        <fullName evidence="2">Uncharacterized protein</fullName>
    </submittedName>
</protein>
<evidence type="ECO:0000313" key="3">
    <source>
        <dbReference type="Proteomes" id="UP000054691"/>
    </source>
</evidence>
<dbReference type="Proteomes" id="UP000054691">
    <property type="component" value="Unassembled WGS sequence"/>
</dbReference>
<dbReference type="EMBL" id="UGOB01000001">
    <property type="protein sequence ID" value="STX43465.1"/>
    <property type="molecule type" value="Genomic_DNA"/>
</dbReference>
<gene>
    <name evidence="1" type="ORF">Lgra_3116</name>
    <name evidence="2" type="ORF">NCTC12388_01081</name>
</gene>
<sequence>MERLFKILFIYILLSCNLFASEAIKVFPQFIGYSFAEYEPYEFIQDEDTCADSAKITINTPMDFHNENEFPVIFYSKLPSKPDCKWDINYSADAISDSITSNYDMSRIKKALTAQASCISSESGRFNFFKLTAHPVYLCPSNTIFTGAGCMTIDKEHCSGDIVARDLDTSIPMIKLQGHVGLVFRFNWNADDTPIDVGDKMPIYTLEVLKNANVINLNTIDSFVNTVPGGYWGEKFGVKSYPYLKNDDLNLIFESLIDLLEKLETGIPISYNFSWHVSNGEITSRFKYIDGQFKQQYFQQPIGFRCDTFIKYLFENGPGIKFDTGLFITPRLLYISLLHLRNGKDIPLSIMPTPYNIPLDIDIENEIKDALINDNVDRLDALTFTYFSDSNITDDTKAKFIFSLASLYFEEEYKSQYLLDLLYELKLFGISSDLVTLYFNTTNNETRAKLYKLIESSILFKTKEETEELSRSDINKIIFINDFLLHQANSVTLQSTVNKKFIVQLKHILSLHNKELNSNKSNKNLWKKLSR</sequence>
<reference evidence="1 3" key="1">
    <citation type="submission" date="2015-11" db="EMBL/GenBank/DDBJ databases">
        <title>Genomic analysis of 38 Legionella species identifies large and diverse effector repertoires.</title>
        <authorList>
            <person name="Burstein D."/>
            <person name="Amaro F."/>
            <person name="Zusman T."/>
            <person name="Lifshitz Z."/>
            <person name="Cohen O."/>
            <person name="Gilbert J.A."/>
            <person name="Pupko T."/>
            <person name="Shuman H.A."/>
            <person name="Segal G."/>
        </authorList>
    </citation>
    <scope>NUCLEOTIDE SEQUENCE [LARGE SCALE GENOMIC DNA]</scope>
    <source>
        <strain evidence="1 3">Lyon 8420412</strain>
    </source>
</reference>
<dbReference type="Proteomes" id="UP000254476">
    <property type="component" value="Unassembled WGS sequence"/>
</dbReference>
<evidence type="ECO:0000313" key="2">
    <source>
        <dbReference type="EMBL" id="STX43465.1"/>
    </source>
</evidence>